<feature type="domain" description="Metallo-beta-lactamase" evidence="1">
    <location>
        <begin position="44"/>
        <end position="233"/>
    </location>
</feature>
<gene>
    <name evidence="2" type="ORF">SAMN05444424_0850</name>
</gene>
<dbReference type="InterPro" id="IPR036866">
    <property type="entry name" value="RibonucZ/Hydroxyglut_hydro"/>
</dbReference>
<reference evidence="3" key="1">
    <citation type="submission" date="2016-11" db="EMBL/GenBank/DDBJ databases">
        <authorList>
            <person name="Jaros S."/>
            <person name="Januszkiewicz K."/>
            <person name="Wedrychowicz H."/>
        </authorList>
    </citation>
    <scope>NUCLEOTIDE SEQUENCE [LARGE SCALE GENOMIC DNA]</scope>
    <source>
        <strain evidence="3">DSM 4029</strain>
    </source>
</reference>
<dbReference type="Pfam" id="PF00753">
    <property type="entry name" value="Lactamase_B"/>
    <property type="match status" value="1"/>
</dbReference>
<evidence type="ECO:0000313" key="3">
    <source>
        <dbReference type="Proteomes" id="UP000184089"/>
    </source>
</evidence>
<accession>A0AAQ1RVB7</accession>
<dbReference type="PANTHER" id="PTHR42951">
    <property type="entry name" value="METALLO-BETA-LACTAMASE DOMAIN-CONTAINING"/>
    <property type="match status" value="1"/>
</dbReference>
<comment type="caution">
    <text evidence="2">The sequence shown here is derived from an EMBL/GenBank/DDBJ whole genome shotgun (WGS) entry which is preliminary data.</text>
</comment>
<dbReference type="SUPFAM" id="SSF56281">
    <property type="entry name" value="Metallo-hydrolase/oxidoreductase"/>
    <property type="match status" value="1"/>
</dbReference>
<dbReference type="SMART" id="SM00849">
    <property type="entry name" value="Lactamase_B"/>
    <property type="match status" value="1"/>
</dbReference>
<organism evidence="2 3">
    <name type="scientific">Bittarella massiliensis</name>
    <name type="common">ex Durand et al. 2017</name>
    <dbReference type="NCBI Taxonomy" id="1720313"/>
    <lineage>
        <taxon>Bacteria</taxon>
        <taxon>Bacillati</taxon>
        <taxon>Bacillota</taxon>
        <taxon>Clostridia</taxon>
        <taxon>Eubacteriales</taxon>
        <taxon>Oscillospiraceae</taxon>
        <taxon>Bittarella (ex Durand et al. 2017)</taxon>
    </lineage>
</organism>
<name>A0AAQ1RVB7_9FIRM</name>
<dbReference type="InterPro" id="IPR001279">
    <property type="entry name" value="Metallo-B-lactamas"/>
</dbReference>
<dbReference type="Gene3D" id="3.60.15.10">
    <property type="entry name" value="Ribonuclease Z/Hydroxyacylglutathione hydrolase-like"/>
    <property type="match status" value="1"/>
</dbReference>
<dbReference type="AlphaFoldDB" id="A0AAQ1RVB7"/>
<dbReference type="InterPro" id="IPR050855">
    <property type="entry name" value="NDM-1-like"/>
</dbReference>
<evidence type="ECO:0000313" key="2">
    <source>
        <dbReference type="EMBL" id="SHF83312.1"/>
    </source>
</evidence>
<dbReference type="RefSeq" id="WP_021661219.1">
    <property type="nucleotide sequence ID" value="NZ_FQVY01000001.1"/>
</dbReference>
<protein>
    <submittedName>
        <fullName evidence="2">Glyoxylase, beta-lactamase superfamily II</fullName>
    </submittedName>
</protein>
<sequence>MVKGEEPPQKAGGRGKGNNMSEWFTVEQIERDTYAISEYRHWEEPHCYLLLGARRALLIDSGLGVADIGRVVRELTPLPVLLATTHAHWDHIGGHHCFAFEDIAVGAQEQEWLAGQFPLPLSAVKAELLRGETAFPPAFDPEQYRLYQRGAAIVLKDGDAIDLGEREVEVLHTPGHSPGHLCFYEPQRGTLYAGDLVYAGCLDAFYPTTDPLTFWRSIQRVHALSPRRVLPGHHRLDIPAELVGEIDRAFAGLWARGECRQGLGVRDFGAFQLHL</sequence>
<dbReference type="EMBL" id="FQVY01000001">
    <property type="protein sequence ID" value="SHF83312.1"/>
    <property type="molecule type" value="Genomic_DNA"/>
</dbReference>
<evidence type="ECO:0000259" key="1">
    <source>
        <dbReference type="SMART" id="SM00849"/>
    </source>
</evidence>
<dbReference type="Proteomes" id="UP000184089">
    <property type="component" value="Unassembled WGS sequence"/>
</dbReference>
<dbReference type="PANTHER" id="PTHR42951:SF4">
    <property type="entry name" value="ACYL-COENZYME A THIOESTERASE MBLAC2"/>
    <property type="match status" value="1"/>
</dbReference>
<proteinExistence type="predicted"/>